<protein>
    <recommendedName>
        <fullName evidence="4">Copper transport protein</fullName>
    </recommendedName>
</protein>
<keyword evidence="2 4" id="KW-1133">Transmembrane helix</keyword>
<evidence type="ECO:0000313" key="6">
    <source>
        <dbReference type="WBParaSite" id="MBELARI_LOCUS21305"/>
    </source>
</evidence>
<keyword evidence="3 4" id="KW-0472">Membrane</keyword>
<dbReference type="WBParaSite" id="MBELARI_LOCUS21305">
    <property type="protein sequence ID" value="MBELARI_LOCUS21305"/>
    <property type="gene ID" value="MBELARI_LOCUS21305"/>
</dbReference>
<accession>A0AAF3F6P2</accession>
<feature type="transmembrane region" description="Helical" evidence="4">
    <location>
        <begin position="93"/>
        <end position="112"/>
    </location>
</feature>
<evidence type="ECO:0000256" key="1">
    <source>
        <dbReference type="ARBA" id="ARBA00022692"/>
    </source>
</evidence>
<dbReference type="GO" id="GO:0016020">
    <property type="term" value="C:membrane"/>
    <property type="evidence" value="ECO:0007669"/>
    <property type="project" value="UniProtKB-SubCell"/>
</dbReference>
<keyword evidence="5" id="KW-1185">Reference proteome</keyword>
<evidence type="ECO:0000256" key="4">
    <source>
        <dbReference type="RuleBase" id="RU367022"/>
    </source>
</evidence>
<dbReference type="Pfam" id="PF04145">
    <property type="entry name" value="Ctr"/>
    <property type="match status" value="2"/>
</dbReference>
<keyword evidence="4" id="KW-0186">Copper</keyword>
<feature type="transmembrane region" description="Helical" evidence="4">
    <location>
        <begin position="24"/>
        <end position="44"/>
    </location>
</feature>
<dbReference type="InterPro" id="IPR007274">
    <property type="entry name" value="Cop_transporter"/>
</dbReference>
<dbReference type="GO" id="GO:0005375">
    <property type="term" value="F:copper ion transmembrane transporter activity"/>
    <property type="evidence" value="ECO:0007669"/>
    <property type="project" value="UniProtKB-UniRule"/>
</dbReference>
<name>A0AAF3F6P2_9BILA</name>
<proteinExistence type="inferred from homology"/>
<dbReference type="AlphaFoldDB" id="A0AAF3F6P2"/>
<comment type="subcellular location">
    <subcellularLocation>
        <location evidence="4">Membrane</location>
        <topology evidence="4">Multi-pass membrane protein</topology>
    </subcellularLocation>
</comment>
<comment type="similarity">
    <text evidence="4">Belongs to the copper transporter (Ctr) (TC 1.A.56) family. SLC31A subfamily.</text>
</comment>
<organism evidence="5 6">
    <name type="scientific">Mesorhabditis belari</name>
    <dbReference type="NCBI Taxonomy" id="2138241"/>
    <lineage>
        <taxon>Eukaryota</taxon>
        <taxon>Metazoa</taxon>
        <taxon>Ecdysozoa</taxon>
        <taxon>Nematoda</taxon>
        <taxon>Chromadorea</taxon>
        <taxon>Rhabditida</taxon>
        <taxon>Rhabditina</taxon>
        <taxon>Rhabditomorpha</taxon>
        <taxon>Rhabditoidea</taxon>
        <taxon>Rhabditidae</taxon>
        <taxon>Mesorhabditinae</taxon>
        <taxon>Mesorhabditis</taxon>
    </lineage>
</organism>
<keyword evidence="4" id="KW-0187">Copper transport</keyword>
<sequence>MWFHTKIDDTILFDFWTVKTAWEMSYSCAILLVASILVEVVKWLRWRVEKQWEGSLPTSYAQRLFHPSHLIQVLLFLVQIVLSYMLMLAFMTFSVWIGLAIAIGSGIGYYLFGSRPIPQPPHGQREAAEEECCG</sequence>
<reference evidence="6" key="1">
    <citation type="submission" date="2024-02" db="UniProtKB">
        <authorList>
            <consortium name="WormBaseParasite"/>
        </authorList>
    </citation>
    <scope>IDENTIFICATION</scope>
</reference>
<evidence type="ECO:0000313" key="5">
    <source>
        <dbReference type="Proteomes" id="UP000887575"/>
    </source>
</evidence>
<keyword evidence="4" id="KW-0813">Transport</keyword>
<keyword evidence="1 4" id="KW-0812">Transmembrane</keyword>
<evidence type="ECO:0000256" key="3">
    <source>
        <dbReference type="ARBA" id="ARBA00023136"/>
    </source>
</evidence>
<evidence type="ECO:0000256" key="2">
    <source>
        <dbReference type="ARBA" id="ARBA00022989"/>
    </source>
</evidence>
<dbReference type="PANTHER" id="PTHR12483:SF115">
    <property type="entry name" value="COPPER TRANSPORT PROTEIN"/>
    <property type="match status" value="1"/>
</dbReference>
<keyword evidence="4" id="KW-0406">Ion transport</keyword>
<feature type="transmembrane region" description="Helical" evidence="4">
    <location>
        <begin position="64"/>
        <end position="87"/>
    </location>
</feature>
<dbReference type="PANTHER" id="PTHR12483">
    <property type="entry name" value="SOLUTE CARRIER FAMILY 31 COPPER TRANSPORTERS"/>
    <property type="match status" value="1"/>
</dbReference>
<dbReference type="Proteomes" id="UP000887575">
    <property type="component" value="Unassembled WGS sequence"/>
</dbReference>